<evidence type="ECO:0008006" key="7">
    <source>
        <dbReference type="Google" id="ProtNLM"/>
    </source>
</evidence>
<dbReference type="GO" id="GO:0003676">
    <property type="term" value="F:nucleic acid binding"/>
    <property type="evidence" value="ECO:0007669"/>
    <property type="project" value="InterPro"/>
</dbReference>
<reference evidence="5" key="3">
    <citation type="submission" date="2018-08" db="UniProtKB">
        <authorList>
            <consortium name="EnsemblPlants"/>
        </authorList>
    </citation>
    <scope>IDENTIFICATION</scope>
    <source>
        <strain evidence="5">cv. Bd21</strain>
    </source>
</reference>
<keyword evidence="1" id="KW-0472">Membrane</keyword>
<evidence type="ECO:0000259" key="3">
    <source>
        <dbReference type="Pfam" id="PF13966"/>
    </source>
</evidence>
<dbReference type="PANTHER" id="PTHR47074">
    <property type="entry name" value="BNAC02G40300D PROTEIN"/>
    <property type="match status" value="1"/>
</dbReference>
<feature type="transmembrane region" description="Helical" evidence="1">
    <location>
        <begin position="385"/>
        <end position="403"/>
    </location>
</feature>
<keyword evidence="1" id="KW-0812">Transmembrane</keyword>
<sequence>MHGLELLKKGNIWRIGSGSQDNNTWNTQLVQSVFHAFDAQEILKIKLLHAGNDDFIVWHYEKSGIFTVRSAYRLGLNLKQNLTSTGASGCPDSGRKLWDNIWKAPVPPKIRVFAWRLATNTLAVQENRHRRAMDLLPTCSICGMALEDGYHAVMVCTKAKALCDSVRKQWNLPPEDVLSYTGKDWVLFLLDRVCPDFRVKLLFLWWRAWHLRNDIIFAKGDALVEASAHFLFNYLDSLTAAGSSDPVIDSKGKRILSGPMKPVVTICRTEDWVVPDQGLLKVNVDASFLESNNSATWGVVIRDHSGKALVSAWNIITDCPSAEAAEAFACLEGIKILRTVSDRPAIVETDCLAVSLAINSSTKDRSVNCGTYEDIKLIKLFDPCIQVLGVVVCGVVVFCVTLCRPV</sequence>
<dbReference type="InterPro" id="IPR002156">
    <property type="entry name" value="RNaseH_domain"/>
</dbReference>
<protein>
    <recommendedName>
        <fullName evidence="7">Reverse transcriptase zinc-binding domain-containing protein</fullName>
    </recommendedName>
</protein>
<dbReference type="InterPro" id="IPR052929">
    <property type="entry name" value="RNase_H-like_EbsB-rel"/>
</dbReference>
<dbReference type="SUPFAM" id="SSF53098">
    <property type="entry name" value="Ribonuclease H-like"/>
    <property type="match status" value="1"/>
</dbReference>
<dbReference type="AlphaFoldDB" id="A0A2K2DPN8"/>
<dbReference type="InterPro" id="IPR026960">
    <property type="entry name" value="RVT-Znf"/>
</dbReference>
<dbReference type="InterPro" id="IPR036397">
    <property type="entry name" value="RNaseH_sf"/>
</dbReference>
<evidence type="ECO:0000313" key="4">
    <source>
        <dbReference type="EMBL" id="PNT76238.1"/>
    </source>
</evidence>
<dbReference type="InterPro" id="IPR012337">
    <property type="entry name" value="RNaseH-like_sf"/>
</dbReference>
<dbReference type="Pfam" id="PF13456">
    <property type="entry name" value="RVT_3"/>
    <property type="match status" value="1"/>
</dbReference>
<organism evidence="4">
    <name type="scientific">Brachypodium distachyon</name>
    <name type="common">Purple false brome</name>
    <name type="synonym">Trachynia distachya</name>
    <dbReference type="NCBI Taxonomy" id="15368"/>
    <lineage>
        <taxon>Eukaryota</taxon>
        <taxon>Viridiplantae</taxon>
        <taxon>Streptophyta</taxon>
        <taxon>Embryophyta</taxon>
        <taxon>Tracheophyta</taxon>
        <taxon>Spermatophyta</taxon>
        <taxon>Magnoliopsida</taxon>
        <taxon>Liliopsida</taxon>
        <taxon>Poales</taxon>
        <taxon>Poaceae</taxon>
        <taxon>BOP clade</taxon>
        <taxon>Pooideae</taxon>
        <taxon>Stipodae</taxon>
        <taxon>Brachypodieae</taxon>
        <taxon>Brachypodium</taxon>
    </lineage>
</organism>
<keyword evidence="6" id="KW-1185">Reference proteome</keyword>
<feature type="domain" description="Reverse transcriptase zinc-binding" evidence="3">
    <location>
        <begin position="66"/>
        <end position="161"/>
    </location>
</feature>
<accession>A0A2K2DPN8</accession>
<gene>
    <name evidence="4" type="ORF">BRADI_1g46250v3</name>
</gene>
<dbReference type="PANTHER" id="PTHR47074:SF11">
    <property type="entry name" value="REVERSE TRANSCRIPTASE-LIKE PROTEIN"/>
    <property type="match status" value="1"/>
</dbReference>
<evidence type="ECO:0000259" key="2">
    <source>
        <dbReference type="Pfam" id="PF13456"/>
    </source>
</evidence>
<proteinExistence type="predicted"/>
<evidence type="ECO:0000256" key="1">
    <source>
        <dbReference type="SAM" id="Phobius"/>
    </source>
</evidence>
<dbReference type="Proteomes" id="UP000008810">
    <property type="component" value="Chromosome 1"/>
</dbReference>
<keyword evidence="1" id="KW-1133">Transmembrane helix</keyword>
<dbReference type="Pfam" id="PF13966">
    <property type="entry name" value="zf-RVT"/>
    <property type="match status" value="1"/>
</dbReference>
<dbReference type="EMBL" id="CM000880">
    <property type="protein sequence ID" value="PNT76238.1"/>
    <property type="molecule type" value="Genomic_DNA"/>
</dbReference>
<reference evidence="4 5" key="1">
    <citation type="journal article" date="2010" name="Nature">
        <title>Genome sequencing and analysis of the model grass Brachypodium distachyon.</title>
        <authorList>
            <consortium name="International Brachypodium Initiative"/>
        </authorList>
    </citation>
    <scope>NUCLEOTIDE SEQUENCE [LARGE SCALE GENOMIC DNA]</scope>
    <source>
        <strain evidence="4 5">Bd21</strain>
    </source>
</reference>
<evidence type="ECO:0000313" key="5">
    <source>
        <dbReference type="EnsemblPlants" id="PNT76238"/>
    </source>
</evidence>
<evidence type="ECO:0000313" key="6">
    <source>
        <dbReference type="Proteomes" id="UP000008810"/>
    </source>
</evidence>
<name>A0A2K2DPN8_BRADI</name>
<reference evidence="4" key="2">
    <citation type="submission" date="2017-06" db="EMBL/GenBank/DDBJ databases">
        <title>WGS assembly of Brachypodium distachyon.</title>
        <authorList>
            <consortium name="The International Brachypodium Initiative"/>
            <person name="Lucas S."/>
            <person name="Harmon-Smith M."/>
            <person name="Lail K."/>
            <person name="Tice H."/>
            <person name="Grimwood J."/>
            <person name="Bruce D."/>
            <person name="Barry K."/>
            <person name="Shu S."/>
            <person name="Lindquist E."/>
            <person name="Wang M."/>
            <person name="Pitluck S."/>
            <person name="Vogel J.P."/>
            <person name="Garvin D.F."/>
            <person name="Mockler T.C."/>
            <person name="Schmutz J."/>
            <person name="Rokhsar D."/>
            <person name="Bevan M.W."/>
        </authorList>
    </citation>
    <scope>NUCLEOTIDE SEQUENCE</scope>
    <source>
        <strain evidence="4">Bd21</strain>
    </source>
</reference>
<dbReference type="CDD" id="cd06222">
    <property type="entry name" value="RNase_H_like"/>
    <property type="match status" value="1"/>
</dbReference>
<dbReference type="InterPro" id="IPR044730">
    <property type="entry name" value="RNase_H-like_dom_plant"/>
</dbReference>
<dbReference type="Gramene" id="PNT76238">
    <property type="protein sequence ID" value="PNT76238"/>
    <property type="gene ID" value="BRADI_1g46250v3"/>
</dbReference>
<dbReference type="EnsemblPlants" id="PNT76238">
    <property type="protein sequence ID" value="PNT76238"/>
    <property type="gene ID" value="BRADI_1g46250v3"/>
</dbReference>
<feature type="domain" description="RNase H type-1" evidence="2">
    <location>
        <begin position="283"/>
        <end position="377"/>
    </location>
</feature>
<dbReference type="OrthoDB" id="693541at2759"/>
<dbReference type="InParanoid" id="A0A2K2DPN8"/>
<dbReference type="Gene3D" id="3.30.420.10">
    <property type="entry name" value="Ribonuclease H-like superfamily/Ribonuclease H"/>
    <property type="match status" value="1"/>
</dbReference>
<dbReference type="GO" id="GO:0004523">
    <property type="term" value="F:RNA-DNA hybrid ribonuclease activity"/>
    <property type="evidence" value="ECO:0007669"/>
    <property type="project" value="InterPro"/>
</dbReference>